<dbReference type="InterPro" id="IPR013525">
    <property type="entry name" value="ABC2_TM"/>
</dbReference>
<dbReference type="EMBL" id="LNQR01000039">
    <property type="protein sequence ID" value="KWT89415.1"/>
    <property type="molecule type" value="Genomic_DNA"/>
</dbReference>
<evidence type="ECO:0000313" key="11">
    <source>
        <dbReference type="EMBL" id="KWT89415.1"/>
    </source>
</evidence>
<comment type="similarity">
    <text evidence="2 9">Belongs to the ABC-2 integral membrane protein family.</text>
</comment>
<dbReference type="Proteomes" id="UP000060487">
    <property type="component" value="Unassembled WGS sequence"/>
</dbReference>
<comment type="caution">
    <text evidence="11">The sequence shown here is derived from an EMBL/GenBank/DDBJ whole genome shotgun (WGS) entry which is preliminary data.</text>
</comment>
<accession>A0ABR5SKU8</accession>
<reference evidence="11 12" key="1">
    <citation type="submission" date="2015-11" db="EMBL/GenBank/DDBJ databases">
        <authorList>
            <person name="Lin W."/>
        </authorList>
    </citation>
    <scope>NUCLEOTIDE SEQUENCE [LARGE SCALE GENOMIC DNA]</scope>
    <source>
        <strain evidence="11 12">HCH-1</strain>
    </source>
</reference>
<feature type="transmembrane region" description="Helical" evidence="9">
    <location>
        <begin position="105"/>
        <end position="134"/>
    </location>
</feature>
<dbReference type="RefSeq" id="WP_085051875.1">
    <property type="nucleotide sequence ID" value="NZ_LNQR01000039.1"/>
</dbReference>
<feature type="transmembrane region" description="Helical" evidence="9">
    <location>
        <begin position="225"/>
        <end position="244"/>
    </location>
</feature>
<keyword evidence="7 9" id="KW-1133">Transmembrane helix</keyword>
<keyword evidence="3 9" id="KW-0813">Transport</keyword>
<organism evidence="11 12">
    <name type="scientific">Candidatus Magnetominusculus xianensis</name>
    <dbReference type="NCBI Taxonomy" id="1748249"/>
    <lineage>
        <taxon>Bacteria</taxon>
        <taxon>Pseudomonadati</taxon>
        <taxon>Nitrospirota</taxon>
        <taxon>Nitrospiria</taxon>
        <taxon>Nitrospirales</taxon>
        <taxon>Nitrospiraceae</taxon>
        <taxon>Candidatus Magnetominusculus</taxon>
    </lineage>
</organism>
<dbReference type="Pfam" id="PF01061">
    <property type="entry name" value="ABC2_membrane"/>
    <property type="match status" value="1"/>
</dbReference>
<feature type="transmembrane region" description="Helical" evidence="9">
    <location>
        <begin position="66"/>
        <end position="84"/>
    </location>
</feature>
<dbReference type="InterPro" id="IPR047817">
    <property type="entry name" value="ABC2_TM_bact-type"/>
</dbReference>
<dbReference type="PANTHER" id="PTHR30413">
    <property type="entry name" value="INNER MEMBRANE TRANSPORT PERMEASE"/>
    <property type="match status" value="1"/>
</dbReference>
<feature type="transmembrane region" description="Helical" evidence="9">
    <location>
        <begin position="140"/>
        <end position="161"/>
    </location>
</feature>
<evidence type="ECO:0000256" key="1">
    <source>
        <dbReference type="ARBA" id="ARBA00004429"/>
    </source>
</evidence>
<evidence type="ECO:0000256" key="8">
    <source>
        <dbReference type="ARBA" id="ARBA00023136"/>
    </source>
</evidence>
<sequence>MDIIKRIIKYRQLFIVLVWREFAVRYRYTIIGVMWAGLQPLSMMLLFTFIFTYIMKIHVSAYPSFIFYFAGLIPWTFFAHSINSSIPSLTNHYQLITKIYFPRELLPLSSIATALLDFVICAVILFVFIVIYQIPLTWNALWLFPLVVLLVVFTTSVSLFLAGLNVYYRDVRLASNFLIQLWFFMSPVMYSVDSLGTKMKLMLFLNPLTFIIENMRRVLLEGRGIVLWQMAFVCVVIGVFYVVLTKFFIKIERAFADVI</sequence>
<evidence type="ECO:0000256" key="3">
    <source>
        <dbReference type="ARBA" id="ARBA00022448"/>
    </source>
</evidence>
<feature type="transmembrane region" description="Helical" evidence="9">
    <location>
        <begin position="173"/>
        <end position="192"/>
    </location>
</feature>
<proteinExistence type="inferred from homology"/>
<evidence type="ECO:0000259" key="10">
    <source>
        <dbReference type="PROSITE" id="PS51012"/>
    </source>
</evidence>
<keyword evidence="4 9" id="KW-1003">Cell membrane</keyword>
<evidence type="ECO:0000256" key="4">
    <source>
        <dbReference type="ARBA" id="ARBA00022475"/>
    </source>
</evidence>
<keyword evidence="8 9" id="KW-0472">Membrane</keyword>
<keyword evidence="12" id="KW-1185">Reference proteome</keyword>
<keyword evidence="5" id="KW-0997">Cell inner membrane</keyword>
<feature type="transmembrane region" description="Helical" evidence="9">
    <location>
        <begin position="30"/>
        <end position="54"/>
    </location>
</feature>
<feature type="domain" description="ABC transmembrane type-2" evidence="10">
    <location>
        <begin position="31"/>
        <end position="251"/>
    </location>
</feature>
<evidence type="ECO:0000256" key="2">
    <source>
        <dbReference type="ARBA" id="ARBA00007783"/>
    </source>
</evidence>
<dbReference type="PROSITE" id="PS51012">
    <property type="entry name" value="ABC_TM2"/>
    <property type="match status" value="1"/>
</dbReference>
<comment type="subcellular location">
    <subcellularLocation>
        <location evidence="1">Cell inner membrane</location>
        <topology evidence="1">Multi-pass membrane protein</topology>
    </subcellularLocation>
    <subcellularLocation>
        <location evidence="9">Cell membrane</location>
        <topology evidence="9">Multi-pass membrane protein</topology>
    </subcellularLocation>
</comment>
<dbReference type="PANTHER" id="PTHR30413:SF8">
    <property type="entry name" value="TRANSPORT PERMEASE PROTEIN"/>
    <property type="match status" value="1"/>
</dbReference>
<protein>
    <recommendedName>
        <fullName evidence="9">Transport permease protein</fullName>
    </recommendedName>
</protein>
<evidence type="ECO:0000313" key="12">
    <source>
        <dbReference type="Proteomes" id="UP000060487"/>
    </source>
</evidence>
<evidence type="ECO:0000256" key="9">
    <source>
        <dbReference type="RuleBase" id="RU361157"/>
    </source>
</evidence>
<name>A0ABR5SKU8_9BACT</name>
<keyword evidence="6 9" id="KW-0812">Transmembrane</keyword>
<gene>
    <name evidence="11" type="ORF">ASN18_1233</name>
</gene>
<evidence type="ECO:0000256" key="5">
    <source>
        <dbReference type="ARBA" id="ARBA00022519"/>
    </source>
</evidence>
<evidence type="ECO:0000256" key="7">
    <source>
        <dbReference type="ARBA" id="ARBA00022989"/>
    </source>
</evidence>
<evidence type="ECO:0000256" key="6">
    <source>
        <dbReference type="ARBA" id="ARBA00022692"/>
    </source>
</evidence>